<dbReference type="PANTHER" id="PTHR46663">
    <property type="entry name" value="DIGUANYLATE CYCLASE DGCT-RELATED"/>
    <property type="match status" value="1"/>
</dbReference>
<dbReference type="FunFam" id="3.30.70.270:FF:000001">
    <property type="entry name" value="Diguanylate cyclase domain protein"/>
    <property type="match status" value="1"/>
</dbReference>
<dbReference type="Pfam" id="PF03924">
    <property type="entry name" value="CHASE"/>
    <property type="match status" value="1"/>
</dbReference>
<evidence type="ECO:0000256" key="2">
    <source>
        <dbReference type="ARBA" id="ARBA00022692"/>
    </source>
</evidence>
<evidence type="ECO:0000256" key="1">
    <source>
        <dbReference type="ARBA" id="ARBA00004370"/>
    </source>
</evidence>
<evidence type="ECO:0000313" key="8">
    <source>
        <dbReference type="Proteomes" id="UP000645257"/>
    </source>
</evidence>
<proteinExistence type="predicted"/>
<dbReference type="PROSITE" id="PS50839">
    <property type="entry name" value="CHASE"/>
    <property type="match status" value="1"/>
</dbReference>
<dbReference type="SUPFAM" id="SSF55073">
    <property type="entry name" value="Nucleotide cyclase"/>
    <property type="match status" value="1"/>
</dbReference>
<name>A0A918P044_9NEIS</name>
<dbReference type="SMART" id="SM01079">
    <property type="entry name" value="CHASE"/>
    <property type="match status" value="1"/>
</dbReference>
<dbReference type="Gene3D" id="3.30.450.350">
    <property type="entry name" value="CHASE domain"/>
    <property type="match status" value="1"/>
</dbReference>
<evidence type="ECO:0000256" key="3">
    <source>
        <dbReference type="ARBA" id="ARBA00022989"/>
    </source>
</evidence>
<dbReference type="InterPro" id="IPR006189">
    <property type="entry name" value="CHASE_dom"/>
</dbReference>
<dbReference type="CDD" id="cd01949">
    <property type="entry name" value="GGDEF"/>
    <property type="match status" value="1"/>
</dbReference>
<dbReference type="EMBL" id="BMYX01000004">
    <property type="protein sequence ID" value="GGY09600.1"/>
    <property type="molecule type" value="Genomic_DNA"/>
</dbReference>
<dbReference type="InterPro" id="IPR052163">
    <property type="entry name" value="DGC-Regulatory_Protein"/>
</dbReference>
<dbReference type="Gene3D" id="3.30.70.270">
    <property type="match status" value="1"/>
</dbReference>
<dbReference type="InterPro" id="IPR042240">
    <property type="entry name" value="CHASE_sf"/>
</dbReference>
<comment type="caution">
    <text evidence="7">The sequence shown here is derived from an EMBL/GenBank/DDBJ whole genome shotgun (WGS) entry which is preliminary data.</text>
</comment>
<evidence type="ECO:0000256" key="4">
    <source>
        <dbReference type="ARBA" id="ARBA00023136"/>
    </source>
</evidence>
<dbReference type="GO" id="GO:0016020">
    <property type="term" value="C:membrane"/>
    <property type="evidence" value="ECO:0007669"/>
    <property type="project" value="UniProtKB-SubCell"/>
</dbReference>
<dbReference type="PROSITE" id="PS50887">
    <property type="entry name" value="GGDEF"/>
    <property type="match status" value="1"/>
</dbReference>
<feature type="domain" description="CHASE" evidence="5">
    <location>
        <begin position="97"/>
        <end position="202"/>
    </location>
</feature>
<dbReference type="AlphaFoldDB" id="A0A918P044"/>
<dbReference type="InterPro" id="IPR029787">
    <property type="entry name" value="Nucleotide_cyclase"/>
</dbReference>
<dbReference type="Pfam" id="PF00990">
    <property type="entry name" value="GGDEF"/>
    <property type="match status" value="1"/>
</dbReference>
<reference evidence="7" key="2">
    <citation type="submission" date="2020-09" db="EMBL/GenBank/DDBJ databases">
        <authorList>
            <person name="Sun Q."/>
            <person name="Kim S."/>
        </authorList>
    </citation>
    <scope>NUCLEOTIDE SEQUENCE</scope>
    <source>
        <strain evidence="7">KCTC 32182</strain>
    </source>
</reference>
<dbReference type="GO" id="GO:0007165">
    <property type="term" value="P:signal transduction"/>
    <property type="evidence" value="ECO:0007669"/>
    <property type="project" value="UniProtKB-ARBA"/>
</dbReference>
<keyword evidence="2" id="KW-0812">Transmembrane</keyword>
<organism evidence="7 8">
    <name type="scientific">Paludibacterium paludis</name>
    <dbReference type="NCBI Taxonomy" id="1225769"/>
    <lineage>
        <taxon>Bacteria</taxon>
        <taxon>Pseudomonadati</taxon>
        <taxon>Pseudomonadota</taxon>
        <taxon>Betaproteobacteria</taxon>
        <taxon>Neisseriales</taxon>
        <taxon>Chromobacteriaceae</taxon>
        <taxon>Paludibacterium</taxon>
    </lineage>
</organism>
<dbReference type="RefSeq" id="WP_215796424.1">
    <property type="nucleotide sequence ID" value="NZ_CP069161.1"/>
</dbReference>
<sequence length="505" mass="56932">MQMRSVYLASGLLWLVLTVLTGLSFASRAVSEAQTEFTRISQQLFENIGQKLQVNEAVLDSYATFTGLGMKNGGQEERQFVRQFLQRYPQIIAVMRIERVPLASRDSFLKEARARHGMMYTIHGLDKDGKGAAGSVALSEEGFPVTFIEPSNRISSRWLGADIATNDFLRDTLLDAIESGRSAASRSFDWADGRAAYLMVRPSDDLSTYVSAGGMPWHFVGMMVRTGSLSSQVGDLPPGMAVRLWHKRFSPSAPQGWFVNVAEPPSGWLESRIFPRLERVRQVGSEAQPLILSVSWQLGWKQIGLFEWGMSAALSLVTMVLLWLGCESYRRYLSSRVEREARLFYLANHDRLTGLANRGLFYDRLQHAISRLNRSGKRLAVLFLDLDRFKPVNDTYGHVVGDRILQMIATRMKQALRSEDTVARLGGDEFVVLLEDIESYREVDRVVARLKGSIEEIFEVEEHRIRVGVSIGVAYYPEDGVLIEELLSVADRKMYGDKREPEAVC</sequence>
<accession>A0A918P044</accession>
<evidence type="ECO:0000259" key="6">
    <source>
        <dbReference type="PROSITE" id="PS50887"/>
    </source>
</evidence>
<comment type="subcellular location">
    <subcellularLocation>
        <location evidence="1">Membrane</location>
    </subcellularLocation>
</comment>
<keyword evidence="8" id="KW-1185">Reference proteome</keyword>
<evidence type="ECO:0000313" key="7">
    <source>
        <dbReference type="EMBL" id="GGY09600.1"/>
    </source>
</evidence>
<evidence type="ECO:0008006" key="9">
    <source>
        <dbReference type="Google" id="ProtNLM"/>
    </source>
</evidence>
<dbReference type="PANTHER" id="PTHR46663:SF2">
    <property type="entry name" value="GGDEF DOMAIN-CONTAINING PROTEIN"/>
    <property type="match status" value="1"/>
</dbReference>
<reference evidence="7" key="1">
    <citation type="journal article" date="2014" name="Int. J. Syst. Evol. Microbiol.">
        <title>Complete genome sequence of Corynebacterium casei LMG S-19264T (=DSM 44701T), isolated from a smear-ripened cheese.</title>
        <authorList>
            <consortium name="US DOE Joint Genome Institute (JGI-PGF)"/>
            <person name="Walter F."/>
            <person name="Albersmeier A."/>
            <person name="Kalinowski J."/>
            <person name="Ruckert C."/>
        </authorList>
    </citation>
    <scope>NUCLEOTIDE SEQUENCE</scope>
    <source>
        <strain evidence="7">KCTC 32182</strain>
    </source>
</reference>
<feature type="domain" description="GGDEF" evidence="6">
    <location>
        <begin position="377"/>
        <end position="505"/>
    </location>
</feature>
<gene>
    <name evidence="7" type="ORF">GCM10011289_10540</name>
</gene>
<evidence type="ECO:0000259" key="5">
    <source>
        <dbReference type="PROSITE" id="PS50839"/>
    </source>
</evidence>
<dbReference type="InterPro" id="IPR043128">
    <property type="entry name" value="Rev_trsase/Diguanyl_cyclase"/>
</dbReference>
<dbReference type="GO" id="GO:0003824">
    <property type="term" value="F:catalytic activity"/>
    <property type="evidence" value="ECO:0007669"/>
    <property type="project" value="UniProtKB-ARBA"/>
</dbReference>
<dbReference type="InterPro" id="IPR000160">
    <property type="entry name" value="GGDEF_dom"/>
</dbReference>
<keyword evidence="3" id="KW-1133">Transmembrane helix</keyword>
<dbReference type="SMART" id="SM00267">
    <property type="entry name" value="GGDEF"/>
    <property type="match status" value="1"/>
</dbReference>
<dbReference type="NCBIfam" id="TIGR00254">
    <property type="entry name" value="GGDEF"/>
    <property type="match status" value="1"/>
</dbReference>
<protein>
    <recommendedName>
        <fullName evidence="9">Diguanylate cyclase (GGDEF)-like protein</fullName>
    </recommendedName>
</protein>
<keyword evidence="4" id="KW-0472">Membrane</keyword>
<dbReference type="Proteomes" id="UP000645257">
    <property type="component" value="Unassembled WGS sequence"/>
</dbReference>